<dbReference type="Proteomes" id="UP000238164">
    <property type="component" value="Chromosome 1"/>
</dbReference>
<evidence type="ECO:0000313" key="2">
    <source>
        <dbReference type="Proteomes" id="UP000238164"/>
    </source>
</evidence>
<organism evidence="1 2">
    <name type="scientific">Micropruina glycogenica</name>
    <dbReference type="NCBI Taxonomy" id="75385"/>
    <lineage>
        <taxon>Bacteria</taxon>
        <taxon>Bacillati</taxon>
        <taxon>Actinomycetota</taxon>
        <taxon>Actinomycetes</taxon>
        <taxon>Propionibacteriales</taxon>
        <taxon>Nocardioidaceae</taxon>
        <taxon>Micropruina</taxon>
    </lineage>
</organism>
<sequence length="83" mass="8391">MIVAAAAIEPLLPGRHAAADSLGGDLGADRVRAVACDDDGDAIASVGGGADGLARSATAQVQPGLDVWRPHRRSRARCAWSSS</sequence>
<evidence type="ECO:0000313" key="1">
    <source>
        <dbReference type="EMBL" id="SPD87439.1"/>
    </source>
</evidence>
<dbReference type="AlphaFoldDB" id="A0A2N9JJ36"/>
<dbReference type="KEGG" id="mgg:MPLG2_2409"/>
<keyword evidence="2" id="KW-1185">Reference proteome</keyword>
<name>A0A2N9JJ36_9ACTN</name>
<reference evidence="1 2" key="1">
    <citation type="submission" date="2018-02" db="EMBL/GenBank/DDBJ databases">
        <authorList>
            <person name="Cohen D.B."/>
            <person name="Kent A.D."/>
        </authorList>
    </citation>
    <scope>NUCLEOTIDE SEQUENCE [LARGE SCALE GENOMIC DNA]</scope>
    <source>
        <strain evidence="1">1</strain>
    </source>
</reference>
<proteinExistence type="predicted"/>
<gene>
    <name evidence="1" type="ORF">MPLG2_2409</name>
</gene>
<protein>
    <submittedName>
        <fullName evidence="1">Uncharacterized protein</fullName>
    </submittedName>
</protein>
<accession>A0A2N9JJ36</accession>
<dbReference type="EMBL" id="LT985188">
    <property type="protein sequence ID" value="SPD87439.1"/>
    <property type="molecule type" value="Genomic_DNA"/>
</dbReference>